<protein>
    <submittedName>
        <fullName evidence="1">Uncharacterized protein</fullName>
    </submittedName>
</protein>
<evidence type="ECO:0000313" key="1">
    <source>
        <dbReference type="EMBL" id="QJA94344.1"/>
    </source>
</evidence>
<dbReference type="EMBL" id="MT143224">
    <property type="protein sequence ID" value="QJA94344.1"/>
    <property type="molecule type" value="Genomic_DNA"/>
</dbReference>
<dbReference type="AlphaFoldDB" id="A0A6M3LM39"/>
<sequence>MERLYMEVSVRRDKWQRQMGVSAHRIMFLREALTKEPKFKRKQEIGTQIYEAEKIFWQEVGAFSEAEEIRLMVDNRIKEEESEGLHEAGS</sequence>
<organism evidence="1">
    <name type="scientific">viral metagenome</name>
    <dbReference type="NCBI Taxonomy" id="1070528"/>
    <lineage>
        <taxon>unclassified sequences</taxon>
        <taxon>metagenomes</taxon>
        <taxon>organismal metagenomes</taxon>
    </lineage>
</organism>
<accession>A0A6M3LM39</accession>
<name>A0A6M3LM39_9ZZZZ</name>
<reference evidence="1" key="1">
    <citation type="submission" date="2020-03" db="EMBL/GenBank/DDBJ databases">
        <title>The deep terrestrial virosphere.</title>
        <authorList>
            <person name="Holmfeldt K."/>
            <person name="Nilsson E."/>
            <person name="Simone D."/>
            <person name="Lopez-Fernandez M."/>
            <person name="Wu X."/>
            <person name="de Brujin I."/>
            <person name="Lundin D."/>
            <person name="Andersson A."/>
            <person name="Bertilsson S."/>
            <person name="Dopson M."/>
        </authorList>
    </citation>
    <scope>NUCLEOTIDE SEQUENCE</scope>
    <source>
        <strain evidence="1">MM415B03888</strain>
    </source>
</reference>
<proteinExistence type="predicted"/>
<gene>
    <name evidence="1" type="ORF">MM415B03888_0004</name>
</gene>